<comment type="caution">
    <text evidence="1">The sequence shown here is derived from an EMBL/GenBank/DDBJ whole genome shotgun (WGS) entry which is preliminary data.</text>
</comment>
<name>A0ACC1CU68_9NEOP</name>
<reference evidence="1 2" key="1">
    <citation type="journal article" date="2021" name="Front. Genet.">
        <title>Chromosome-Level Genome Assembly Reveals Significant Gene Expansion in the Toll and IMD Signaling Pathways of Dendrolimus kikuchii.</title>
        <authorList>
            <person name="Zhou J."/>
            <person name="Wu P."/>
            <person name="Xiong Z."/>
            <person name="Liu N."/>
            <person name="Zhao N."/>
            <person name="Ji M."/>
            <person name="Qiu Y."/>
            <person name="Yang B."/>
        </authorList>
    </citation>
    <scope>NUCLEOTIDE SEQUENCE [LARGE SCALE GENOMIC DNA]</scope>
    <source>
        <strain evidence="1">Ann1</strain>
    </source>
</reference>
<dbReference type="Proteomes" id="UP000824533">
    <property type="component" value="Linkage Group LG16"/>
</dbReference>
<organism evidence="1 2">
    <name type="scientific">Dendrolimus kikuchii</name>
    <dbReference type="NCBI Taxonomy" id="765133"/>
    <lineage>
        <taxon>Eukaryota</taxon>
        <taxon>Metazoa</taxon>
        <taxon>Ecdysozoa</taxon>
        <taxon>Arthropoda</taxon>
        <taxon>Hexapoda</taxon>
        <taxon>Insecta</taxon>
        <taxon>Pterygota</taxon>
        <taxon>Neoptera</taxon>
        <taxon>Endopterygota</taxon>
        <taxon>Lepidoptera</taxon>
        <taxon>Glossata</taxon>
        <taxon>Ditrysia</taxon>
        <taxon>Bombycoidea</taxon>
        <taxon>Lasiocampidae</taxon>
        <taxon>Dendrolimus</taxon>
    </lineage>
</organism>
<evidence type="ECO:0000313" key="1">
    <source>
        <dbReference type="EMBL" id="KAJ0175121.1"/>
    </source>
</evidence>
<protein>
    <submittedName>
        <fullName evidence="1">Uncharacterized protein</fullName>
    </submittedName>
</protein>
<dbReference type="EMBL" id="CM034402">
    <property type="protein sequence ID" value="KAJ0175121.1"/>
    <property type="molecule type" value="Genomic_DNA"/>
</dbReference>
<sequence>MRLVDSSKLLQLQNKPSNIRNICIVAHVDHGKTTLADSLISSNGIISPRLSGKLRYMDSRPDEQQRGITMKSSSISLYHAVDKDEYLVNLIDSPGHIDFSSEVSTAVRLCDGAIVVVDVVEGVCPQTRLVLKQAYSENMKAVLVLNKIDRLIVEMQMTPLDAYVHLTQLLEQVNAVMGELFATEVFENEENSLDKQQKKEPNKEDNNFYDWTSALEDSDDSQLYFSPEQGNVVFASAVDSWGFTVQTFAKLFSEKLGVKEEILRKVLWGDFYLNTKTKRFMKGAQEKAKKPLFVQVVLDNLWNVYDTIVMRHEKDKVPMICEKLGIKLATRDLRHTDSRVQLQSLMVQWLPLSHTVLNMVCKKLPSPKEILPEKVEKLMCSRIRDFDSYFTATQKLKEDFLACDSSDDRPIIIFISKMFSVDKSALPENKPVALTADEMALRREKARQLREELKRNNLNSDHTPITEVKKVEETSEKVDDEKEKEEAEQPAFIAFARIFSGKVRKGDKVYVLGPKHDPSKVLSMKDFKIDFNKQLKDLQSDEHVTCTEIKSLYILMGRELEMIDEAIAGNIVGIGGLEDHVLKTATLSSTLACPAFSETQFAVVPILRVAIEPTYPSQLPQLIKGLKLLNQSDSCVQVLLQETGEHVLVTAGEIHLERCLEDLKNHYAKIPITVSEPIVPFRETIVEPPKMDMANEEIDAQNVDRESKKEEDSVITICTNNKQSKIKIRAKPVPNEITTLLDKSTDLLKAVSQHIKTLQGIAKNENLENKLEGLYLNGTKHKLSERMLKLIESFISELQGICSKLGPEWKDLVNQIWSVGPRNCGPNLLLNYTTDYSTKYLHHEKEIKDDPRFEYESSFVNGFQLATLAGPLCDEPMMGVAFCVEEWTLEKPEGDDLSHSFGPLSGQIMSAVKEGCRRAFQVQPQRLMAAMYSCDIVVDQKVLGKLYAALGRRGGRVIGSDLQSGSASFRVQALMPVAESFKFALELRTHTSGLAAPQMLFSHWEVIDIDPFWRPRTEEEYLHWGEKWDGVNRAKTYMDAVRSRKGLATDKQLVQHAEKQRTLSKNK</sequence>
<proteinExistence type="predicted"/>
<keyword evidence="2" id="KW-1185">Reference proteome</keyword>
<gene>
    <name evidence="1" type="ORF">K1T71_009262</name>
</gene>
<accession>A0ACC1CU68</accession>
<evidence type="ECO:0000313" key="2">
    <source>
        <dbReference type="Proteomes" id="UP000824533"/>
    </source>
</evidence>